<comment type="caution">
    <text evidence="17">The sequence shown here is derived from an EMBL/GenBank/DDBJ whole genome shotgun (WGS) entry which is preliminary data.</text>
</comment>
<evidence type="ECO:0000256" key="2">
    <source>
        <dbReference type="ARBA" id="ARBA00007449"/>
    </source>
</evidence>
<dbReference type="SMART" id="SM00187">
    <property type="entry name" value="INB"/>
    <property type="match status" value="1"/>
</dbReference>
<dbReference type="PROSITE" id="PS52047">
    <property type="entry name" value="I_EGF_2"/>
    <property type="match status" value="1"/>
</dbReference>
<dbReference type="SUPFAM" id="SSF69179">
    <property type="entry name" value="Integrin domains"/>
    <property type="match status" value="1"/>
</dbReference>
<keyword evidence="18" id="KW-1185">Reference proteome</keyword>
<dbReference type="FunFam" id="2.10.25.10:FF:000075">
    <property type="entry name" value="Integrin beta"/>
    <property type="match status" value="1"/>
</dbReference>
<sequence>QYSSSLSIFLQIKVDQQVISGNQDFPEGGFDGFLQSIVCKKMIGWREISRKLLLYLSDAGFHFAGDGLLGGVVLPHDGQCHMEDLQPDRLTGNIVYQHWNRLDYPSIGQIAEKLFEFDVIPIFAVVESIQHIYNPLVDELGRDRAYLGTLAADSSNIVDLVEEIYYRISQRIVFAPEIVPGLSIKVTLTECPGRVPVRAIGFGTFQIQVDAKCNCSCENKEEENSTSCSNHGDLVCGICECYYGFFGESASAIPPVWTTRECSSRAPMGYRVWSAQREDRVPVASVNVAKDAMFSGKACECDSSICESGGTFCSGPSQGECTCDGCRCLIEPTTGIPYNGTYCECSPNTQTCRDHSNSTDLCNGRGWCSCGQCSCFPPFFGTYCELCSGSNVCIQGTCDISGPNGICTGCAVGFLEVFHANNVTVDELLSEAFVQIAIRNGTLPLGTVLGELNGEKAIFLPETFSAQCNRSCTPLVIINQTLNLEYDIQGFLSTRCQYNRLACDYRYYVALNTTDGTKLPIHIEYPPYCPTRASSKRGSGLAIPPWAIALILILLLLLLGLLALALLKLLLMLLDWIEVRRFEKELGKTKYTKSLGGDGRRCNAIDRDNPTTNTCSMPLEDPVSELINKVDVVLEGLRQVTPERVNVSVRQGSPVTFEVQVKPANNFPIDLYLLMDLSASMSDDLENLKTLGRQLANRIASISNNFTVGFGSFVDKRRGSFVNLDPNRLQDPCNGGCEPPYSFRHVVRLTRDGELFSDTVEEQIISGNQDFPEGGFDGFMQAIVCTNLGGVIEPNDGMCHMGPMESTTNSDGTIEYNAWDRLDFPSIGQIAEKLDEFDIIPILAVVERFQELYALLQAELGNRAFLGELDTDSSNVVDLVEDLYNEISTSVAFSPVNVPGVSITTTITNCPAPRVGVCTNVMSSQTVTFNVTVDVTECTEELLAGPREIQLRVLGFGSVTVDLNAVCDCNCDAQRETNSSECNGRGTLVCGICECNPGYFGDICQCDGSGATTDDEILMCPYVYLQNNVWYAMNYNFMPHFIYLRITQQYLWFVGWERACKLGLGGLQCSGRGTCTCGICECRRDSNGDERFYGPACECDNTVCERGTGNEICSGPSNGECTCDGCRCLPEPFTGLPYTMSDCSCTPNIQTCVDPANSTDLCNGRGVCQCGECICNPNSPYFGDLCEECSTGSEVCRLQTCAVDSDNTLCASCVIDLLEQLNILGVNESIFTEEGFAKALRNATLPEDSNLTMVVYGDEMLKVAAILLPPEFTAECSGSVNVTCPRFYIVNETQEMEYEIQNVLSQRCTLQQDCIYPYYVSIDRLGNLLPIHVGYPPGILLLLGILALILLKILLMVLDYIELKKFENELEKVKYSKNENPLYHSATTEHKNPIYGQ</sequence>
<evidence type="ECO:0000256" key="12">
    <source>
        <dbReference type="ARBA" id="ARBA00023180"/>
    </source>
</evidence>
<dbReference type="Pfam" id="PF00362">
    <property type="entry name" value="Integrin_beta"/>
    <property type="match status" value="2"/>
</dbReference>
<evidence type="ECO:0000313" key="17">
    <source>
        <dbReference type="EMBL" id="CAI8001614.1"/>
    </source>
</evidence>
<name>A0AA35R2Q6_GEOBA</name>
<dbReference type="Pfam" id="PF18372">
    <property type="entry name" value="I-EGF_1"/>
    <property type="match status" value="2"/>
</dbReference>
<dbReference type="Gene3D" id="3.40.50.410">
    <property type="entry name" value="von Willebrand factor, type A domain"/>
    <property type="match status" value="3"/>
</dbReference>
<dbReference type="SMART" id="SM01241">
    <property type="entry name" value="Integrin_b_cyt"/>
    <property type="match status" value="2"/>
</dbReference>
<keyword evidence="8 14" id="KW-1133">Transmembrane helix</keyword>
<feature type="domain" description="Integrin beta subunit VWA" evidence="15">
    <location>
        <begin position="585"/>
        <end position="969"/>
    </location>
</feature>
<proteinExistence type="inferred from homology"/>
<dbReference type="Gene3D" id="2.10.25.10">
    <property type="entry name" value="Laminin"/>
    <property type="match status" value="2"/>
</dbReference>
<dbReference type="InterPro" id="IPR014836">
    <property type="entry name" value="Integrin_bsu_cyt_dom"/>
</dbReference>
<dbReference type="SUPFAM" id="SSF53300">
    <property type="entry name" value="vWA-like"/>
    <property type="match status" value="2"/>
</dbReference>
<dbReference type="EMBL" id="CASHTH010000445">
    <property type="protein sequence ID" value="CAI8001614.1"/>
    <property type="molecule type" value="Genomic_DNA"/>
</dbReference>
<dbReference type="InterPro" id="IPR015812">
    <property type="entry name" value="Integrin_bsu"/>
</dbReference>
<keyword evidence="9 13" id="KW-0401">Integrin</keyword>
<dbReference type="InterPro" id="IPR057073">
    <property type="entry name" value="EGF_integrin_2"/>
</dbReference>
<dbReference type="InterPro" id="IPR036465">
    <property type="entry name" value="vWFA_dom_sf"/>
</dbReference>
<evidence type="ECO:0000256" key="7">
    <source>
        <dbReference type="ARBA" id="ARBA00022889"/>
    </source>
</evidence>
<dbReference type="GO" id="GO:0033627">
    <property type="term" value="P:cell adhesion mediated by integrin"/>
    <property type="evidence" value="ECO:0007669"/>
    <property type="project" value="TreeGrafter"/>
</dbReference>
<keyword evidence="7 13" id="KW-0130">Cell adhesion</keyword>
<evidence type="ECO:0000256" key="4">
    <source>
        <dbReference type="ARBA" id="ARBA00022692"/>
    </source>
</evidence>
<dbReference type="GO" id="GO:0007160">
    <property type="term" value="P:cell-matrix adhesion"/>
    <property type="evidence" value="ECO:0007669"/>
    <property type="project" value="TreeGrafter"/>
</dbReference>
<feature type="transmembrane region" description="Helical" evidence="14">
    <location>
        <begin position="546"/>
        <end position="574"/>
    </location>
</feature>
<gene>
    <name evidence="17" type="ORF">GBAR_LOCUS3223</name>
</gene>
<evidence type="ECO:0000259" key="16">
    <source>
        <dbReference type="SMART" id="SM01241"/>
    </source>
</evidence>
<feature type="domain" description="Integrin beta subunit cytoplasmic" evidence="16">
    <location>
        <begin position="1352"/>
        <end position="1397"/>
    </location>
</feature>
<keyword evidence="5" id="KW-0732">Signal</keyword>
<dbReference type="GO" id="GO:0098609">
    <property type="term" value="P:cell-cell adhesion"/>
    <property type="evidence" value="ECO:0007669"/>
    <property type="project" value="TreeGrafter"/>
</dbReference>
<accession>A0AA35R2Q6</accession>
<evidence type="ECO:0000256" key="13">
    <source>
        <dbReference type="RuleBase" id="RU000633"/>
    </source>
</evidence>
<evidence type="ECO:0000256" key="8">
    <source>
        <dbReference type="ARBA" id="ARBA00022989"/>
    </source>
</evidence>
<dbReference type="PANTHER" id="PTHR10082">
    <property type="entry name" value="INTEGRIN BETA SUBUNIT"/>
    <property type="match status" value="1"/>
</dbReference>
<evidence type="ECO:0000256" key="9">
    <source>
        <dbReference type="ARBA" id="ARBA00023037"/>
    </source>
</evidence>
<feature type="non-terminal residue" evidence="17">
    <location>
        <position position="1"/>
    </location>
</feature>
<comment type="similarity">
    <text evidence="2 13">Belongs to the integrin beta chain family.</text>
</comment>
<organism evidence="17 18">
    <name type="scientific">Geodia barretti</name>
    <name type="common">Barrett's horny sponge</name>
    <dbReference type="NCBI Taxonomy" id="519541"/>
    <lineage>
        <taxon>Eukaryota</taxon>
        <taxon>Metazoa</taxon>
        <taxon>Porifera</taxon>
        <taxon>Demospongiae</taxon>
        <taxon>Heteroscleromorpha</taxon>
        <taxon>Tetractinellida</taxon>
        <taxon>Astrophorina</taxon>
        <taxon>Geodiidae</taxon>
        <taxon>Geodia</taxon>
    </lineage>
</organism>
<dbReference type="InterPro" id="IPR040622">
    <property type="entry name" value="EGF_integrin_1"/>
</dbReference>
<keyword evidence="12" id="KW-0325">Glycoprotein</keyword>
<evidence type="ECO:0000313" key="18">
    <source>
        <dbReference type="Proteomes" id="UP001174909"/>
    </source>
</evidence>
<feature type="transmembrane region" description="Helical" evidence="14">
    <location>
        <begin position="1339"/>
        <end position="1361"/>
    </location>
</feature>
<dbReference type="Pfam" id="PF08725">
    <property type="entry name" value="Integrin_b_cyt"/>
    <property type="match status" value="1"/>
</dbReference>
<dbReference type="GO" id="GO:0016477">
    <property type="term" value="P:cell migration"/>
    <property type="evidence" value="ECO:0007669"/>
    <property type="project" value="TreeGrafter"/>
</dbReference>
<dbReference type="GO" id="GO:0007229">
    <property type="term" value="P:integrin-mediated signaling pathway"/>
    <property type="evidence" value="ECO:0007669"/>
    <property type="project" value="UniProtKB-KW"/>
</dbReference>
<evidence type="ECO:0000256" key="3">
    <source>
        <dbReference type="ARBA" id="ARBA00022536"/>
    </source>
</evidence>
<dbReference type="InterPro" id="IPR002369">
    <property type="entry name" value="Integrin_bsu_VWA"/>
</dbReference>
<dbReference type="GO" id="GO:0008305">
    <property type="term" value="C:integrin complex"/>
    <property type="evidence" value="ECO:0007669"/>
    <property type="project" value="TreeGrafter"/>
</dbReference>
<keyword evidence="11" id="KW-1015">Disulfide bond</keyword>
<dbReference type="InterPro" id="IPR057243">
    <property type="entry name" value="Integrin_I-EGF_CS"/>
</dbReference>
<dbReference type="Gene3D" id="2.60.40.1510">
    <property type="entry name" value="ntegrin, alpha v. Chain A, domain 3"/>
    <property type="match status" value="2"/>
</dbReference>
<keyword evidence="4 13" id="KW-0812">Transmembrane</keyword>
<dbReference type="Pfam" id="PF23105">
    <property type="entry name" value="EGF_integrin"/>
    <property type="match status" value="1"/>
</dbReference>
<evidence type="ECO:0000256" key="5">
    <source>
        <dbReference type="ARBA" id="ARBA00022729"/>
    </source>
</evidence>
<evidence type="ECO:0000256" key="14">
    <source>
        <dbReference type="SAM" id="Phobius"/>
    </source>
</evidence>
<keyword evidence="3" id="KW-0245">EGF-like domain</keyword>
<keyword evidence="10 14" id="KW-0472">Membrane</keyword>
<dbReference type="PROSITE" id="PS00243">
    <property type="entry name" value="I_EGF_1"/>
    <property type="match status" value="3"/>
</dbReference>
<dbReference type="GO" id="GO:0005178">
    <property type="term" value="F:integrin binding"/>
    <property type="evidence" value="ECO:0007669"/>
    <property type="project" value="TreeGrafter"/>
</dbReference>
<evidence type="ECO:0000259" key="15">
    <source>
        <dbReference type="SMART" id="SM00187"/>
    </source>
</evidence>
<keyword evidence="6" id="KW-0677">Repeat</keyword>
<dbReference type="GO" id="GO:0009986">
    <property type="term" value="C:cell surface"/>
    <property type="evidence" value="ECO:0007669"/>
    <property type="project" value="TreeGrafter"/>
</dbReference>
<dbReference type="PANTHER" id="PTHR10082:SF60">
    <property type="entry name" value="INTEGRIN BETA-PS"/>
    <property type="match status" value="1"/>
</dbReference>
<dbReference type="FunFam" id="2.10.25.10:FF:000036">
    <property type="entry name" value="Integrin beta"/>
    <property type="match status" value="1"/>
</dbReference>
<evidence type="ECO:0000256" key="6">
    <source>
        <dbReference type="ARBA" id="ARBA00022737"/>
    </source>
</evidence>
<evidence type="ECO:0000256" key="11">
    <source>
        <dbReference type="ARBA" id="ARBA00023157"/>
    </source>
</evidence>
<dbReference type="PRINTS" id="PR01186">
    <property type="entry name" value="INTEGRINB"/>
</dbReference>
<evidence type="ECO:0000256" key="10">
    <source>
        <dbReference type="ARBA" id="ARBA00023136"/>
    </source>
</evidence>
<dbReference type="InterPro" id="IPR032695">
    <property type="entry name" value="Integrin_dom_sf"/>
</dbReference>
<reference evidence="17" key="1">
    <citation type="submission" date="2023-03" db="EMBL/GenBank/DDBJ databases">
        <authorList>
            <person name="Steffen K."/>
            <person name="Cardenas P."/>
        </authorList>
    </citation>
    <scope>NUCLEOTIDE SEQUENCE</scope>
</reference>
<dbReference type="Gene3D" id="2.170.300.10">
    <property type="entry name" value="Tie2 ligand-binding domain superfamily"/>
    <property type="match status" value="1"/>
</dbReference>
<protein>
    <recommendedName>
        <fullName evidence="13">Integrin beta</fullName>
    </recommendedName>
</protein>
<dbReference type="Proteomes" id="UP001174909">
    <property type="component" value="Unassembled WGS sequence"/>
</dbReference>
<comment type="subcellular location">
    <subcellularLocation>
        <location evidence="13">Cell membrane</location>
        <topology evidence="13">Single-pass type I membrane protein</topology>
    </subcellularLocation>
    <subcellularLocation>
        <location evidence="1">Membrane</location>
        <topology evidence="1">Single-pass type I membrane protein</topology>
    </subcellularLocation>
</comment>
<dbReference type="Gene3D" id="1.20.5.100">
    <property type="entry name" value="Cytochrome c1, transmembrane anchor, C-terminal"/>
    <property type="match status" value="2"/>
</dbReference>
<evidence type="ECO:0000256" key="1">
    <source>
        <dbReference type="ARBA" id="ARBA00004479"/>
    </source>
</evidence>
<dbReference type="GO" id="GO:0005925">
    <property type="term" value="C:focal adhesion"/>
    <property type="evidence" value="ECO:0007669"/>
    <property type="project" value="TreeGrafter"/>
</dbReference>
<feature type="domain" description="Integrin beta subunit cytoplasmic" evidence="16">
    <location>
        <begin position="568"/>
        <end position="598"/>
    </location>
</feature>